<dbReference type="RefSeq" id="WP_209353447.1">
    <property type="nucleotide sequence ID" value="NZ_JAGIYZ010000022.1"/>
</dbReference>
<dbReference type="InterPro" id="IPR018060">
    <property type="entry name" value="HTH_AraC"/>
</dbReference>
<accession>A0ABS4AXG6</accession>
<evidence type="ECO:0000256" key="1">
    <source>
        <dbReference type="ARBA" id="ARBA00023015"/>
    </source>
</evidence>
<dbReference type="InterPro" id="IPR050204">
    <property type="entry name" value="AraC_XylS_family_regulators"/>
</dbReference>
<keyword evidence="6" id="KW-1185">Reference proteome</keyword>
<comment type="caution">
    <text evidence="5">The sequence shown here is derived from an EMBL/GenBank/DDBJ whole genome shotgun (WGS) entry which is preliminary data.</text>
</comment>
<dbReference type="Pfam" id="PF12833">
    <property type="entry name" value="HTH_18"/>
    <property type="match status" value="1"/>
</dbReference>
<dbReference type="EMBL" id="JAGIYZ010000022">
    <property type="protein sequence ID" value="MBP0466068.1"/>
    <property type="molecule type" value="Genomic_DNA"/>
</dbReference>
<dbReference type="PRINTS" id="PR00032">
    <property type="entry name" value="HTHARAC"/>
</dbReference>
<dbReference type="Gene3D" id="1.10.10.60">
    <property type="entry name" value="Homeodomain-like"/>
    <property type="match status" value="1"/>
</dbReference>
<dbReference type="PROSITE" id="PS01124">
    <property type="entry name" value="HTH_ARAC_FAMILY_2"/>
    <property type="match status" value="1"/>
</dbReference>
<evidence type="ECO:0000256" key="3">
    <source>
        <dbReference type="ARBA" id="ARBA00023163"/>
    </source>
</evidence>
<reference evidence="5 6" key="1">
    <citation type="submission" date="2021-03" db="EMBL/GenBank/DDBJ databases">
        <authorList>
            <person name="So Y."/>
        </authorList>
    </citation>
    <scope>NUCLEOTIDE SEQUENCE [LARGE SCALE GENOMIC DNA]</scope>
    <source>
        <strain evidence="5 6">PWR1</strain>
    </source>
</reference>
<sequence>MSTTGLPPNQQFEAWRDLCVPYLDTGRPRTPPASGFQASGTALPFGSFMYYHAALPPYDYSRTPARIRRDSLDHWIVAVCKRGTQRQRSGDDDVVFRPGVPYVLTMARTFEAEREGAEMEWQSLFLARDAVQELEPMLSAALNAPLEGPAGRMLASFLDSMREEAGQFRTSDLPHLASVTKAMLAAALNSRCESVDAARPQLEHLQLARIKRLIREKLGSATLGPARLCAMSGVSRSALYRLFEPLGGVARHIQRERLGAAYRLLADPADRRGIAQVAEAVGFFEPSSFSRAFRAEFGIAPRDLRAAALEGRTDVLARAQPSADGGAPNVSQILRRL</sequence>
<name>A0ABS4AXG6_9PROT</name>
<gene>
    <name evidence="5" type="ORF">J5Y09_19235</name>
</gene>
<evidence type="ECO:0000259" key="4">
    <source>
        <dbReference type="PROSITE" id="PS01124"/>
    </source>
</evidence>
<dbReference type="PANTHER" id="PTHR46796:SF6">
    <property type="entry name" value="ARAC SUBFAMILY"/>
    <property type="match status" value="1"/>
</dbReference>
<evidence type="ECO:0000256" key="2">
    <source>
        <dbReference type="ARBA" id="ARBA00023125"/>
    </source>
</evidence>
<dbReference type="InterPro" id="IPR009057">
    <property type="entry name" value="Homeodomain-like_sf"/>
</dbReference>
<dbReference type="SUPFAM" id="SSF46689">
    <property type="entry name" value="Homeodomain-like"/>
    <property type="match status" value="1"/>
</dbReference>
<organism evidence="5 6">
    <name type="scientific">Roseomonas nitratireducens</name>
    <dbReference type="NCBI Taxonomy" id="2820810"/>
    <lineage>
        <taxon>Bacteria</taxon>
        <taxon>Pseudomonadati</taxon>
        <taxon>Pseudomonadota</taxon>
        <taxon>Alphaproteobacteria</taxon>
        <taxon>Acetobacterales</taxon>
        <taxon>Roseomonadaceae</taxon>
        <taxon>Roseomonas</taxon>
    </lineage>
</organism>
<dbReference type="Proteomes" id="UP000680815">
    <property type="component" value="Unassembled WGS sequence"/>
</dbReference>
<keyword evidence="1" id="KW-0805">Transcription regulation</keyword>
<evidence type="ECO:0000313" key="6">
    <source>
        <dbReference type="Proteomes" id="UP000680815"/>
    </source>
</evidence>
<feature type="domain" description="HTH araC/xylS-type" evidence="4">
    <location>
        <begin position="208"/>
        <end position="307"/>
    </location>
</feature>
<dbReference type="InterPro" id="IPR020449">
    <property type="entry name" value="Tscrpt_reg_AraC-type_HTH"/>
</dbReference>
<protein>
    <submittedName>
        <fullName evidence="5">Helix-turn-helix domain-containing protein</fullName>
    </submittedName>
</protein>
<dbReference type="PANTHER" id="PTHR46796">
    <property type="entry name" value="HTH-TYPE TRANSCRIPTIONAL ACTIVATOR RHAS-RELATED"/>
    <property type="match status" value="1"/>
</dbReference>
<keyword evidence="2" id="KW-0238">DNA-binding</keyword>
<keyword evidence="3" id="KW-0804">Transcription</keyword>
<proteinExistence type="predicted"/>
<evidence type="ECO:0000313" key="5">
    <source>
        <dbReference type="EMBL" id="MBP0466068.1"/>
    </source>
</evidence>
<dbReference type="SMART" id="SM00342">
    <property type="entry name" value="HTH_ARAC"/>
    <property type="match status" value="1"/>
</dbReference>